<dbReference type="Proteomes" id="UP000244855">
    <property type="component" value="Unassembled WGS sequence"/>
</dbReference>
<dbReference type="InterPro" id="IPR016084">
    <property type="entry name" value="Haem_Oase-like_multi-hlx"/>
</dbReference>
<dbReference type="STRING" id="97972.A0A2V1E502"/>
<evidence type="ECO:0008006" key="3">
    <source>
        <dbReference type="Google" id="ProtNLM"/>
    </source>
</evidence>
<name>A0A2V1E502_9PLEO</name>
<reference evidence="1 2" key="1">
    <citation type="journal article" date="2018" name="Sci. Rep.">
        <title>Comparative genomics provides insights into the lifestyle and reveals functional heterogeneity of dark septate endophytic fungi.</title>
        <authorList>
            <person name="Knapp D.G."/>
            <person name="Nemeth J.B."/>
            <person name="Barry K."/>
            <person name="Hainaut M."/>
            <person name="Henrissat B."/>
            <person name="Johnson J."/>
            <person name="Kuo A."/>
            <person name="Lim J.H.P."/>
            <person name="Lipzen A."/>
            <person name="Nolan M."/>
            <person name="Ohm R.A."/>
            <person name="Tamas L."/>
            <person name="Grigoriev I.V."/>
            <person name="Spatafora J.W."/>
            <person name="Nagy L.G."/>
            <person name="Kovacs G.M."/>
        </authorList>
    </citation>
    <scope>NUCLEOTIDE SEQUENCE [LARGE SCALE GENOMIC DNA]</scope>
    <source>
        <strain evidence="1 2">DSE2036</strain>
    </source>
</reference>
<evidence type="ECO:0000313" key="2">
    <source>
        <dbReference type="Proteomes" id="UP000244855"/>
    </source>
</evidence>
<proteinExistence type="predicted"/>
<evidence type="ECO:0000313" key="1">
    <source>
        <dbReference type="EMBL" id="PVI05658.1"/>
    </source>
</evidence>
<dbReference type="AlphaFoldDB" id="A0A2V1E502"/>
<sequence length="765" mass="86881">MFILQTTIAILIAFLALTAYNKLRSRISKGKSKQKDLEAPGSLKINSENKVNSNEKAWREPDLSELSVETCKEMDRHKLLYYKLHNLENHPEIIPRCHDLLVSLLATTLADAFKDESDTILSIAEFSRDKLTEFLLTKDSKCTDNYEAYIARRRAGGNREIFSTEQEAKWWLKQAAPVKYVDGAWLGHINKISTTFKHGRVTKNAWQVMSEELGDGDLEKNHVYVYRELMKEIDAGLPEPDSKDFIHPRHGLNEPRCWKAAMAQLLISLFPHDFLPEALGFNMAYESLPLHLLKTVRELRELRLNPYYFELHISIDNGSSGHAAMAMETVIDYIESVRKDGGEEAAHIAWKRVQAGFVLAEGLPTTPESPSMKKKPCQEPFPRNEIEARVIEVFAAKAPVAHKIHCNSRLKIGRRSLVDWLEPNAFRNPQWQKDFLDDLSNCKPWVIKGSSQKSRLVKEMSWEGKMFGSFMQSEVETLKEWIDSLDKPTNRPIVDPMIYFNFVAKSPTIPQTSCILKDYPSFARPPCNILQNWETAKGAATPGTGTTFLHNSTEELNLSRFLPLWFASRALLESLPSVPVRAADPFGSAIVRILRAQTGFSNEGPGVAGMDEVRRTWDGKAVGIIELGLEMYARAAGLTLPLSLEHVMDAGHPDSASFAIDMLGISMHWLEYRDLLVGMTCAVMEMHFWVVESDEGRLLGQEGKGILRGIAERERKGILRGIAERERKGLEVCRREIERDEERRRMFAMGMRFMQDAISKCFAPR</sequence>
<organism evidence="1 2">
    <name type="scientific">Periconia macrospinosa</name>
    <dbReference type="NCBI Taxonomy" id="97972"/>
    <lineage>
        <taxon>Eukaryota</taxon>
        <taxon>Fungi</taxon>
        <taxon>Dikarya</taxon>
        <taxon>Ascomycota</taxon>
        <taxon>Pezizomycotina</taxon>
        <taxon>Dothideomycetes</taxon>
        <taxon>Pleosporomycetidae</taxon>
        <taxon>Pleosporales</taxon>
        <taxon>Massarineae</taxon>
        <taxon>Periconiaceae</taxon>
        <taxon>Periconia</taxon>
    </lineage>
</organism>
<dbReference type="SMART" id="SM01236">
    <property type="entry name" value="Haem_oxygenase_2"/>
    <property type="match status" value="1"/>
</dbReference>
<keyword evidence="2" id="KW-1185">Reference proteome</keyword>
<dbReference type="Pfam" id="PF14518">
    <property type="entry name" value="Haem_oxygenas_2"/>
    <property type="match status" value="1"/>
</dbReference>
<dbReference type="EMBL" id="KZ805312">
    <property type="protein sequence ID" value="PVI05658.1"/>
    <property type="molecule type" value="Genomic_DNA"/>
</dbReference>
<protein>
    <recommendedName>
        <fullName evidence="3">Heme oxygenase-like protein</fullName>
    </recommendedName>
</protein>
<dbReference type="Gene3D" id="1.20.910.10">
    <property type="entry name" value="Heme oxygenase-like"/>
    <property type="match status" value="1"/>
</dbReference>
<dbReference type="OrthoDB" id="10057598at2759"/>
<gene>
    <name evidence="1" type="ORF">DM02DRAFT_583712</name>
</gene>
<accession>A0A2V1E502</accession>